<name>A0ABY5TPG4_9GAMM</name>
<dbReference type="PANTHER" id="PTHR33603:SF1">
    <property type="entry name" value="RIBOSOMAL RNA LARGE SUBUNIT METHYLTRANSFERASE H"/>
    <property type="match status" value="1"/>
</dbReference>
<dbReference type="PIRSF" id="PIRSF004505">
    <property type="entry name" value="MT_bac"/>
    <property type="match status" value="1"/>
</dbReference>
<keyword evidence="3 5" id="KW-0949">S-adenosyl-L-methionine</keyword>
<dbReference type="Proteomes" id="UP001059934">
    <property type="component" value="Chromosome"/>
</dbReference>
<keyword evidence="1 5" id="KW-0489">Methyltransferase</keyword>
<evidence type="ECO:0000256" key="4">
    <source>
        <dbReference type="ARBA" id="ARBA00038303"/>
    </source>
</evidence>
<dbReference type="Gene3D" id="3.40.1280.10">
    <property type="match status" value="1"/>
</dbReference>
<feature type="binding site" evidence="5">
    <location>
        <position position="73"/>
    </location>
    <ligand>
        <name>S-adenosyl-L-methionine</name>
        <dbReference type="ChEBI" id="CHEBI:59789"/>
    </ligand>
</feature>
<evidence type="ECO:0000256" key="1">
    <source>
        <dbReference type="ARBA" id="ARBA00022603"/>
    </source>
</evidence>
<comment type="function">
    <text evidence="5">Specifically methylates the pseudouridine at position 1915 (m3Psi1915) in 23S rRNA.</text>
</comment>
<evidence type="ECO:0000313" key="7">
    <source>
        <dbReference type="Proteomes" id="UP001059934"/>
    </source>
</evidence>
<dbReference type="NCBIfam" id="TIGR00246">
    <property type="entry name" value="tRNA_RlmH_YbeA"/>
    <property type="match status" value="1"/>
</dbReference>
<comment type="subcellular location">
    <subcellularLocation>
        <location evidence="5">Cytoplasm</location>
    </subcellularLocation>
</comment>
<keyword evidence="7" id="KW-1185">Reference proteome</keyword>
<dbReference type="InterPro" id="IPR029026">
    <property type="entry name" value="tRNA_m1G_MTases_N"/>
</dbReference>
<comment type="subunit">
    <text evidence="5">Homodimer.</text>
</comment>
<dbReference type="InterPro" id="IPR003742">
    <property type="entry name" value="RlmH-like"/>
</dbReference>
<evidence type="ECO:0000256" key="2">
    <source>
        <dbReference type="ARBA" id="ARBA00022679"/>
    </source>
</evidence>
<feature type="binding site" evidence="5">
    <location>
        <begin position="123"/>
        <end position="128"/>
    </location>
    <ligand>
        <name>S-adenosyl-L-methionine</name>
        <dbReference type="ChEBI" id="CHEBI:59789"/>
    </ligand>
</feature>
<evidence type="ECO:0000256" key="5">
    <source>
        <dbReference type="HAMAP-Rule" id="MF_00658"/>
    </source>
</evidence>
<comment type="similarity">
    <text evidence="4 5">Belongs to the RNA methyltransferase RlmH family.</text>
</comment>
<dbReference type="CDD" id="cd18081">
    <property type="entry name" value="RlmH-like"/>
    <property type="match status" value="1"/>
</dbReference>
<dbReference type="Pfam" id="PF02590">
    <property type="entry name" value="SPOUT_MTase"/>
    <property type="match status" value="1"/>
</dbReference>
<dbReference type="InterPro" id="IPR029028">
    <property type="entry name" value="Alpha/beta_knot_MTases"/>
</dbReference>
<evidence type="ECO:0000313" key="6">
    <source>
        <dbReference type="EMBL" id="UVW35709.1"/>
    </source>
</evidence>
<dbReference type="HAMAP" id="MF_00658">
    <property type="entry name" value="23SrRNA_methyltr_H"/>
    <property type="match status" value="1"/>
</dbReference>
<dbReference type="EC" id="2.1.1.177" evidence="5"/>
<accession>A0ABY5TPG4</accession>
<keyword evidence="2 5" id="KW-0808">Transferase</keyword>
<sequence length="156" mass="17386">MKLKLLAVGTRMPSWVESGCIEYGKRMPPELRIETIEIALGARGKNQPASKAIDKESQALLKVIGDQDFVVALDVLGRSMSTEKLAANLADWQMNGRDICLLIGGPDGLSSECLARANMRWSLSELTMPHPLVRIVLMEQLYRAWTINANHPYHRS</sequence>
<evidence type="ECO:0000256" key="3">
    <source>
        <dbReference type="ARBA" id="ARBA00022691"/>
    </source>
</evidence>
<dbReference type="EMBL" id="CP103416">
    <property type="protein sequence ID" value="UVW35709.1"/>
    <property type="molecule type" value="Genomic_DNA"/>
</dbReference>
<feature type="binding site" evidence="5">
    <location>
        <position position="104"/>
    </location>
    <ligand>
        <name>S-adenosyl-L-methionine</name>
        <dbReference type="ChEBI" id="CHEBI:59789"/>
    </ligand>
</feature>
<gene>
    <name evidence="5 6" type="primary">rlmH</name>
    <name evidence="6" type="ORF">NYF23_03625</name>
</gene>
<dbReference type="PANTHER" id="PTHR33603">
    <property type="entry name" value="METHYLTRANSFERASE"/>
    <property type="match status" value="1"/>
</dbReference>
<keyword evidence="5" id="KW-0698">rRNA processing</keyword>
<proteinExistence type="inferred from homology"/>
<organism evidence="6 7">
    <name type="scientific">SAR92 clade bacterium H455</name>
    <dbReference type="NCBI Taxonomy" id="2974818"/>
    <lineage>
        <taxon>Bacteria</taxon>
        <taxon>Pseudomonadati</taxon>
        <taxon>Pseudomonadota</taxon>
        <taxon>Gammaproteobacteria</taxon>
        <taxon>Cellvibrionales</taxon>
        <taxon>Porticoccaceae</taxon>
        <taxon>SAR92 clade</taxon>
    </lineage>
</organism>
<comment type="catalytic activity">
    <reaction evidence="5">
        <text>pseudouridine(1915) in 23S rRNA + S-adenosyl-L-methionine = N(3)-methylpseudouridine(1915) in 23S rRNA + S-adenosyl-L-homocysteine + H(+)</text>
        <dbReference type="Rhea" id="RHEA:42752"/>
        <dbReference type="Rhea" id="RHEA-COMP:10221"/>
        <dbReference type="Rhea" id="RHEA-COMP:10222"/>
        <dbReference type="ChEBI" id="CHEBI:15378"/>
        <dbReference type="ChEBI" id="CHEBI:57856"/>
        <dbReference type="ChEBI" id="CHEBI:59789"/>
        <dbReference type="ChEBI" id="CHEBI:65314"/>
        <dbReference type="ChEBI" id="CHEBI:74486"/>
        <dbReference type="EC" id="2.1.1.177"/>
    </reaction>
</comment>
<dbReference type="SUPFAM" id="SSF75217">
    <property type="entry name" value="alpha/beta knot"/>
    <property type="match status" value="1"/>
</dbReference>
<reference evidence="6" key="1">
    <citation type="submission" date="2022-08" db="EMBL/GenBank/DDBJ databases">
        <title>Catabolic pathway analysis in culturable SAR92 clade bacteria reveals their overlooked roles in DMSP degradation in coastal seas.</title>
        <authorList>
            <person name="He X."/>
            <person name="Zhang X."/>
            <person name="Zhang Y."/>
        </authorList>
    </citation>
    <scope>NUCLEOTIDE SEQUENCE</scope>
    <source>
        <strain evidence="6">H455</strain>
    </source>
</reference>
<dbReference type="NCBIfam" id="NF000986">
    <property type="entry name" value="PRK00103.1-4"/>
    <property type="match status" value="1"/>
</dbReference>
<protein>
    <recommendedName>
        <fullName evidence="5">Ribosomal RNA large subunit methyltransferase H</fullName>
        <ecNumber evidence="5">2.1.1.177</ecNumber>
    </recommendedName>
    <alternativeName>
        <fullName evidence="5">23S rRNA (pseudouridine1915-N3)-methyltransferase</fullName>
    </alternativeName>
    <alternativeName>
        <fullName evidence="5">23S rRNA m3Psi1915 methyltransferase</fullName>
    </alternativeName>
    <alternativeName>
        <fullName evidence="5">rRNA (pseudouridine-N3-)-methyltransferase RlmH</fullName>
    </alternativeName>
</protein>
<keyword evidence="5" id="KW-0963">Cytoplasm</keyword>